<dbReference type="Proteomes" id="UP000271320">
    <property type="component" value="Unassembled WGS sequence"/>
</dbReference>
<name>A0AB37TD98_ACIPI</name>
<keyword evidence="1" id="KW-1133">Transmembrane helix</keyword>
<comment type="caution">
    <text evidence="2">The sequence shown here is derived from an EMBL/GenBank/DDBJ whole genome shotgun (WGS) entry which is preliminary data.</text>
</comment>
<evidence type="ECO:0000256" key="1">
    <source>
        <dbReference type="SAM" id="Phobius"/>
    </source>
</evidence>
<gene>
    <name evidence="2" type="ORF">EA752_15680</name>
</gene>
<proteinExistence type="predicted"/>
<keyword evidence="1" id="KW-0472">Membrane</keyword>
<evidence type="ECO:0000313" key="2">
    <source>
        <dbReference type="EMBL" id="RSO57391.1"/>
    </source>
</evidence>
<dbReference type="RefSeq" id="WP_032046631.1">
    <property type="nucleotide sequence ID" value="NZ_AP024798.1"/>
</dbReference>
<reference evidence="2 3" key="1">
    <citation type="submission" date="2018-10" db="EMBL/GenBank/DDBJ databases">
        <title>GWAS and RNA-Seq identify cryptic mechanisms of antimicrobial resistance in Acinetobacter baumannii.</title>
        <authorList>
            <person name="Sahl J.W."/>
        </authorList>
    </citation>
    <scope>NUCLEOTIDE SEQUENCE [LARGE SCALE GENOMIC DNA]</scope>
    <source>
        <strain evidence="2 3">TG41884</strain>
    </source>
</reference>
<dbReference type="AlphaFoldDB" id="A0AB37TD98"/>
<feature type="transmembrane region" description="Helical" evidence="1">
    <location>
        <begin position="62"/>
        <end position="80"/>
    </location>
</feature>
<evidence type="ECO:0000313" key="3">
    <source>
        <dbReference type="Proteomes" id="UP000271320"/>
    </source>
</evidence>
<protein>
    <submittedName>
        <fullName evidence="2">Uncharacterized protein</fullName>
    </submittedName>
</protein>
<dbReference type="EMBL" id="RFEW01000014">
    <property type="protein sequence ID" value="RSO57391.1"/>
    <property type="molecule type" value="Genomic_DNA"/>
</dbReference>
<sequence>MNRKQKKAKRLNAKAHTQKQAQVYMTPKEKKDIYEWNNAHDELTLEPIEGLKESKLIKGVKVGIWLTLCVAIIWMSWHFLG</sequence>
<keyword evidence="1" id="KW-0812">Transmembrane</keyword>
<accession>A0AB37TD98</accession>
<organism evidence="2 3">
    <name type="scientific">Acinetobacter pittii</name>
    <name type="common">Acinetobacter genomosp. 3</name>
    <dbReference type="NCBI Taxonomy" id="48296"/>
    <lineage>
        <taxon>Bacteria</taxon>
        <taxon>Pseudomonadati</taxon>
        <taxon>Pseudomonadota</taxon>
        <taxon>Gammaproteobacteria</taxon>
        <taxon>Moraxellales</taxon>
        <taxon>Moraxellaceae</taxon>
        <taxon>Acinetobacter</taxon>
        <taxon>Acinetobacter calcoaceticus/baumannii complex</taxon>
    </lineage>
</organism>